<evidence type="ECO:0000256" key="1">
    <source>
        <dbReference type="ARBA" id="ARBA00007734"/>
    </source>
</evidence>
<dbReference type="PANTHER" id="PTHR37423">
    <property type="entry name" value="SOLUBLE LYTIC MUREIN TRANSGLYCOSYLASE-RELATED"/>
    <property type="match status" value="1"/>
</dbReference>
<dbReference type="PANTHER" id="PTHR37423:SF2">
    <property type="entry name" value="MEMBRANE-BOUND LYTIC MUREIN TRANSGLYCOSYLASE C"/>
    <property type="match status" value="1"/>
</dbReference>
<dbReference type="SUPFAM" id="SSF53955">
    <property type="entry name" value="Lysozyme-like"/>
    <property type="match status" value="1"/>
</dbReference>
<sequence>MKVNIKKINHLGEKPNLKSLNKKQIIKNLLFPLFLSPLIVSCQSSMNPKSSELFLSSEPSAISSKENTGTSEIVKLDENEDSSLKKNNIKTVNPKKELKVESKTVKASKPNNIKKVVAYAPSEKTKSENDLELKMNDTALLPDDVEDGENLVFNSSDNALVAESPDEFDSNSKMVSSVHPNDSILLCEDNVYYESWKTQFDQQWLASNGNEYKTQAAKNKALVQARTNEFIRVVYPSIEKTGFDFPVVINNQVLQWISYFRNSGRKSFVLWMRRGNALIPQMEEILKQNGLPTDLIYLSMIESGYSSKALSYVGAVGLWQFMPATARENGLIINDYLDERRDLKKSTKAAANYLSKLYSKFGSWHLAAASYNGGPGLVSRTLKNYGTDSSFFQLTSMGVVNKETADYVPKLIAAMIISKNPEKFGFDTTDAPTPAASKTIPVKRSISLADLAKSLNVDKNVLESLNPELRLGITPPPHATSEGHFDLEVPASKYENALMAMNSLPEASNKYIVTARINRRETLAAFAARYRINAASVLHANSKLKMNSHLRKGQLVYIPISLGTGQYDRFTSNKFSSKKFSKKMSAKNNQSIHHVSSKSSHIKVAQNSSKSKAFTKAKKQTTSSALRKKSASSKKVATSGTRKKQKQSLN</sequence>
<gene>
    <name evidence="4" type="ORF">GCL60_15290</name>
</gene>
<feature type="domain" description="Transglycosylase SLT" evidence="3">
    <location>
        <begin position="287"/>
        <end position="387"/>
    </location>
</feature>
<feature type="region of interest" description="Disordered" evidence="2">
    <location>
        <begin position="589"/>
        <end position="650"/>
    </location>
</feature>
<evidence type="ECO:0000313" key="4">
    <source>
        <dbReference type="EMBL" id="KAB8036490.1"/>
    </source>
</evidence>
<comment type="caution">
    <text evidence="4">The sequence shown here is derived from an EMBL/GenBank/DDBJ whole genome shotgun (WGS) entry which is preliminary data.</text>
</comment>
<dbReference type="CDD" id="cd16894">
    <property type="entry name" value="MltD-like"/>
    <property type="match status" value="1"/>
</dbReference>
<evidence type="ECO:0000259" key="3">
    <source>
        <dbReference type="Pfam" id="PF01464"/>
    </source>
</evidence>
<dbReference type="Proteomes" id="UP000437748">
    <property type="component" value="Unassembled WGS sequence"/>
</dbReference>
<dbReference type="InterPro" id="IPR023346">
    <property type="entry name" value="Lysozyme-like_dom_sf"/>
</dbReference>
<dbReference type="Gene3D" id="1.10.530.10">
    <property type="match status" value="1"/>
</dbReference>
<name>A0A6N6VTD1_9BACT</name>
<feature type="compositionally biased region" description="Low complexity" evidence="2">
    <location>
        <begin position="589"/>
        <end position="612"/>
    </location>
</feature>
<reference evidence="4 5" key="1">
    <citation type="submission" date="2019-10" db="EMBL/GenBank/DDBJ databases">
        <title>New species of Slilvanegrellaceae.</title>
        <authorList>
            <person name="Pitt A."/>
            <person name="Hahn M.W."/>
        </authorList>
    </citation>
    <scope>NUCLEOTIDE SEQUENCE [LARGE SCALE GENOMIC DNA]</scope>
    <source>
        <strain evidence="4 5">SP-Ram-0.45-NSY-1</strain>
    </source>
</reference>
<dbReference type="InterPro" id="IPR008258">
    <property type="entry name" value="Transglycosylase_SLT_dom_1"/>
</dbReference>
<protein>
    <submittedName>
        <fullName evidence="4">Transglycosylase SLT domain-containing protein</fullName>
    </submittedName>
</protein>
<dbReference type="EMBL" id="WFLM01000006">
    <property type="protein sequence ID" value="KAB8036490.1"/>
    <property type="molecule type" value="Genomic_DNA"/>
</dbReference>
<dbReference type="AlphaFoldDB" id="A0A6N6VTD1"/>
<accession>A0A6N6VTD1</accession>
<comment type="similarity">
    <text evidence="1">Belongs to the transglycosylase Slt family.</text>
</comment>
<organism evidence="4 5">
    <name type="scientific">Silvanigrella paludirubra</name>
    <dbReference type="NCBI Taxonomy" id="2499159"/>
    <lineage>
        <taxon>Bacteria</taxon>
        <taxon>Pseudomonadati</taxon>
        <taxon>Bdellovibrionota</taxon>
        <taxon>Oligoflexia</taxon>
        <taxon>Silvanigrellales</taxon>
        <taxon>Silvanigrellaceae</taxon>
        <taxon>Silvanigrella</taxon>
    </lineage>
</organism>
<evidence type="ECO:0000256" key="2">
    <source>
        <dbReference type="SAM" id="MobiDB-lite"/>
    </source>
</evidence>
<evidence type="ECO:0000313" key="5">
    <source>
        <dbReference type="Proteomes" id="UP000437748"/>
    </source>
</evidence>
<feature type="compositionally biased region" description="Basic residues" evidence="2">
    <location>
        <begin position="641"/>
        <end position="650"/>
    </location>
</feature>
<keyword evidence="5" id="KW-1185">Reference proteome</keyword>
<dbReference type="Pfam" id="PF01464">
    <property type="entry name" value="SLT"/>
    <property type="match status" value="1"/>
</dbReference>
<proteinExistence type="inferred from homology"/>